<dbReference type="Gene3D" id="1.10.150.130">
    <property type="match status" value="1"/>
</dbReference>
<evidence type="ECO:0000259" key="4">
    <source>
        <dbReference type="PROSITE" id="PS51898"/>
    </source>
</evidence>
<dbReference type="GO" id="GO:0003677">
    <property type="term" value="F:DNA binding"/>
    <property type="evidence" value="ECO:0007669"/>
    <property type="project" value="UniProtKB-KW"/>
</dbReference>
<sequence>MAKFRIVLHTSNKRKDGSNPVCLRITKRGKLKYIDLKLSAFENEWDTNADRFKRDKRVNPNYESYNNWLISCEERKNEVVNKFMKAQVDWTLNQFEEEFLGISRQGKIYDYWVKQVEDLKSTGHIGNGKAYECDLHLFCKYDSKAKERLFSEIDVKYINRLNMAMEKNGCRGNTRMHTLKTLRAVINKAIKEKAASNNTYPFGKGGFEINKLAEETAKRYLLPTELELIKNSPQQNFVLERARRIYLFSYYCLGMSFVDMANLTADNLEVLATGTHIVYKRQKTKNAKNVKPIKIFVTPAIEELLEWFKANTPQTGKYLLPIITKEYDGEQLYEHVRCRYKRINANLKKMGKTLGISLKLTTYTARHTMAMTLQSNDIPREIISQALGHSNLTTTATYLASFSTSVLDKVVKIL</sequence>
<dbReference type="InterPro" id="IPR002104">
    <property type="entry name" value="Integrase_catalytic"/>
</dbReference>
<dbReference type="InterPro" id="IPR010998">
    <property type="entry name" value="Integrase_recombinase_N"/>
</dbReference>
<dbReference type="Proteomes" id="UP000261088">
    <property type="component" value="Unassembled WGS sequence"/>
</dbReference>
<comment type="caution">
    <text evidence="5">The sequence shown here is derived from an EMBL/GenBank/DDBJ whole genome shotgun (WGS) entry which is preliminary data.</text>
</comment>
<dbReference type="GO" id="GO:0015074">
    <property type="term" value="P:DNA integration"/>
    <property type="evidence" value="ECO:0007669"/>
    <property type="project" value="InterPro"/>
</dbReference>
<evidence type="ECO:0000313" key="5">
    <source>
        <dbReference type="EMBL" id="RGN51947.1"/>
    </source>
</evidence>
<dbReference type="RefSeq" id="WP_122122036.1">
    <property type="nucleotide sequence ID" value="NZ_QSUP01000008.1"/>
</dbReference>
<dbReference type="InterPro" id="IPR011010">
    <property type="entry name" value="DNA_brk_join_enz"/>
</dbReference>
<dbReference type="Pfam" id="PF00589">
    <property type="entry name" value="Phage_integrase"/>
    <property type="match status" value="1"/>
</dbReference>
<dbReference type="InterPro" id="IPR025269">
    <property type="entry name" value="SAM-like_dom"/>
</dbReference>
<dbReference type="PANTHER" id="PTHR30349">
    <property type="entry name" value="PHAGE INTEGRASE-RELATED"/>
    <property type="match status" value="1"/>
</dbReference>
<protein>
    <submittedName>
        <fullName evidence="5">Site-specific integrase</fullName>
    </submittedName>
</protein>
<reference evidence="5 6" key="1">
    <citation type="submission" date="2018-08" db="EMBL/GenBank/DDBJ databases">
        <title>A genome reference for cultivated species of the human gut microbiota.</title>
        <authorList>
            <person name="Zou Y."/>
            <person name="Xue W."/>
            <person name="Luo G."/>
        </authorList>
    </citation>
    <scope>NUCLEOTIDE SEQUENCE [LARGE SCALE GENOMIC DNA]</scope>
    <source>
        <strain evidence="5 6">OM05-11AA</strain>
    </source>
</reference>
<dbReference type="GO" id="GO:0006310">
    <property type="term" value="P:DNA recombination"/>
    <property type="evidence" value="ECO:0007669"/>
    <property type="project" value="UniProtKB-KW"/>
</dbReference>
<dbReference type="InterPro" id="IPR013762">
    <property type="entry name" value="Integrase-like_cat_sf"/>
</dbReference>
<keyword evidence="3" id="KW-0233">DNA recombination</keyword>
<dbReference type="Gene3D" id="1.10.443.10">
    <property type="entry name" value="Intergrase catalytic core"/>
    <property type="match status" value="1"/>
</dbReference>
<evidence type="ECO:0000256" key="3">
    <source>
        <dbReference type="ARBA" id="ARBA00023172"/>
    </source>
</evidence>
<dbReference type="InterPro" id="IPR050090">
    <property type="entry name" value="Tyrosine_recombinase_XerCD"/>
</dbReference>
<dbReference type="Pfam" id="PF17293">
    <property type="entry name" value="Arm-DNA-bind_5"/>
    <property type="match status" value="1"/>
</dbReference>
<feature type="domain" description="Tyr recombinase" evidence="4">
    <location>
        <begin position="216"/>
        <end position="412"/>
    </location>
</feature>
<keyword evidence="2" id="KW-0238">DNA-binding</keyword>
<dbReference type="CDD" id="cd01185">
    <property type="entry name" value="INTN1_C_like"/>
    <property type="match status" value="1"/>
</dbReference>
<evidence type="ECO:0000256" key="2">
    <source>
        <dbReference type="ARBA" id="ARBA00023125"/>
    </source>
</evidence>
<dbReference type="AlphaFoldDB" id="A0AB37LVI2"/>
<dbReference type="InterPro" id="IPR035386">
    <property type="entry name" value="Arm-DNA-bind_5"/>
</dbReference>
<dbReference type="PROSITE" id="PS51898">
    <property type="entry name" value="TYR_RECOMBINASE"/>
    <property type="match status" value="1"/>
</dbReference>
<evidence type="ECO:0000313" key="6">
    <source>
        <dbReference type="Proteomes" id="UP000261088"/>
    </source>
</evidence>
<dbReference type="PANTHER" id="PTHR30349:SF64">
    <property type="entry name" value="PROPHAGE INTEGRASE INTD-RELATED"/>
    <property type="match status" value="1"/>
</dbReference>
<proteinExistence type="inferred from homology"/>
<gene>
    <name evidence="5" type="ORF">DXB61_08710</name>
</gene>
<comment type="similarity">
    <text evidence="1">Belongs to the 'phage' integrase family.</text>
</comment>
<name>A0AB37LVI2_9BACT</name>
<dbReference type="EMBL" id="QSUP01000008">
    <property type="protein sequence ID" value="RGN51947.1"/>
    <property type="molecule type" value="Genomic_DNA"/>
</dbReference>
<organism evidence="5 6">
    <name type="scientific">Parabacteroides merdae</name>
    <dbReference type="NCBI Taxonomy" id="46503"/>
    <lineage>
        <taxon>Bacteria</taxon>
        <taxon>Pseudomonadati</taxon>
        <taxon>Bacteroidota</taxon>
        <taxon>Bacteroidia</taxon>
        <taxon>Bacteroidales</taxon>
        <taxon>Tannerellaceae</taxon>
        <taxon>Parabacteroides</taxon>
    </lineage>
</organism>
<evidence type="ECO:0000256" key="1">
    <source>
        <dbReference type="ARBA" id="ARBA00008857"/>
    </source>
</evidence>
<dbReference type="Pfam" id="PF13102">
    <property type="entry name" value="Phage_int_SAM_5"/>
    <property type="match status" value="1"/>
</dbReference>
<accession>A0AB37LVI2</accession>
<dbReference type="SUPFAM" id="SSF56349">
    <property type="entry name" value="DNA breaking-rejoining enzymes"/>
    <property type="match status" value="1"/>
</dbReference>